<name>A0A1V9HFG3_9XANT</name>
<accession>A0A1V9HFG3</accession>
<gene>
    <name evidence="1" type="ORF">IM53_005015</name>
</gene>
<dbReference type="AlphaFoldDB" id="A0A1V9HFG3"/>
<reference evidence="1 2" key="1">
    <citation type="journal article" date="2016" name="Plant Pathol.">
        <title>Genetic characterization of strains named as Xanthomonas axonopodis pv. dieffenbachiae leads to a taxonomic revision of the X. axonopodis species complex.</title>
        <authorList>
            <person name="Constantin E.C."/>
            <person name="Cleenwerck I."/>
            <person name="Maes M."/>
            <person name="Baeyen S."/>
            <person name="Van Malderghem C."/>
            <person name="De Vos P."/>
            <person name="Cottyn B."/>
        </authorList>
    </citation>
    <scope>NUCLEOTIDE SEQUENCE [LARGE SCALE GENOMIC DNA]</scope>
    <source>
        <strain evidence="1 2">LMG 25940</strain>
    </source>
</reference>
<dbReference type="GeneID" id="93989907"/>
<protein>
    <submittedName>
        <fullName evidence="1">Uncharacterized protein</fullName>
    </submittedName>
</protein>
<dbReference type="Proteomes" id="UP000050546">
    <property type="component" value="Unassembled WGS sequence"/>
</dbReference>
<dbReference type="EMBL" id="JPYI02000021">
    <property type="protein sequence ID" value="OQP81599.1"/>
    <property type="molecule type" value="Genomic_DNA"/>
</dbReference>
<sequence length="175" mass="18616">MRDTQAAVYDGDRPGACALEIAKAGAGAAIRAASGSENACREYCGGNGSFEGDYLPLAATCEPTAMQRTRKAFQSLYDQKDYVKAETTLAPLYRSCLATSSFSDEGAIRNDYAITQHRLGDDARCLEALAPYRDDARRSDEAITDGMSPAIIDDYLGVIHAARTNLKLCGDGAAG</sequence>
<reference evidence="1 2" key="2">
    <citation type="journal article" date="2017" name="Plant Pathol.">
        <title>Pathogenicity and virulence gene content of Xanthomonas strains infecting Araceae, formerly known as Xanthomonas axonopodis pv. dieffenbachiae.</title>
        <authorList>
            <person name="Constantin E.C."/>
            <person name="Haegeman A."/>
            <person name="Van Vaerenbergh J."/>
            <person name="Baeyen S."/>
            <person name="Van Malderghem C."/>
            <person name="Maes M."/>
            <person name="Cottyn B."/>
        </authorList>
    </citation>
    <scope>NUCLEOTIDE SEQUENCE [LARGE SCALE GENOMIC DNA]</scope>
    <source>
        <strain evidence="1 2">LMG 25940</strain>
    </source>
</reference>
<proteinExistence type="predicted"/>
<dbReference type="STRING" id="1437877.GCA_001564415_01485"/>
<evidence type="ECO:0000313" key="1">
    <source>
        <dbReference type="EMBL" id="OQP81599.1"/>
    </source>
</evidence>
<dbReference type="RefSeq" id="WP_057678715.1">
    <property type="nucleotide sequence ID" value="NZ_CP041380.1"/>
</dbReference>
<organism evidence="1 2">
    <name type="scientific">Xanthomonas phaseoli pv. dieffenbachiae</name>
    <dbReference type="NCBI Taxonomy" id="92828"/>
    <lineage>
        <taxon>Bacteria</taxon>
        <taxon>Pseudomonadati</taxon>
        <taxon>Pseudomonadota</taxon>
        <taxon>Gammaproteobacteria</taxon>
        <taxon>Lysobacterales</taxon>
        <taxon>Lysobacteraceae</taxon>
        <taxon>Xanthomonas</taxon>
    </lineage>
</organism>
<comment type="caution">
    <text evidence="1">The sequence shown here is derived from an EMBL/GenBank/DDBJ whole genome shotgun (WGS) entry which is preliminary data.</text>
</comment>
<evidence type="ECO:0000313" key="2">
    <source>
        <dbReference type="Proteomes" id="UP000050546"/>
    </source>
</evidence>